<sequence>MHAGTSKSVFYRYFGDKNGLQRAVGERSIQYLERELLSAVDASAHALEGLYNMVEAYLRLAESSPNVYVFATRLPSEEPSRTAPHAGSSGPPPIQGFFTRIGSVMDRHYRDHLRQIGREPGPDSSAWYWPMGAIGMVRATGEAWLATPTGAPRPSAQRMARTLTTWLTDGLAGLGPLQPPTDSPSTSTSTTRQESS</sequence>
<dbReference type="SUPFAM" id="SSF46689">
    <property type="entry name" value="Homeodomain-like"/>
    <property type="match status" value="1"/>
</dbReference>
<dbReference type="Gene3D" id="1.10.357.10">
    <property type="entry name" value="Tetracycline Repressor, domain 2"/>
    <property type="match status" value="1"/>
</dbReference>
<feature type="compositionally biased region" description="Low complexity" evidence="1">
    <location>
        <begin position="183"/>
        <end position="196"/>
    </location>
</feature>
<accession>A0A1I7MLU3</accession>
<organism evidence="3 4">
    <name type="scientific">Micrococcus terreus</name>
    <dbReference type="NCBI Taxonomy" id="574650"/>
    <lineage>
        <taxon>Bacteria</taxon>
        <taxon>Bacillati</taxon>
        <taxon>Actinomycetota</taxon>
        <taxon>Actinomycetes</taxon>
        <taxon>Micrococcales</taxon>
        <taxon>Micrococcaceae</taxon>
        <taxon>Micrococcus</taxon>
    </lineage>
</organism>
<evidence type="ECO:0000259" key="2">
    <source>
        <dbReference type="Pfam" id="PF19344"/>
    </source>
</evidence>
<dbReference type="STRING" id="574650.SAMN04487966_10589"/>
<protein>
    <submittedName>
        <fullName evidence="3">Transcriptional regulator, TetR family</fullName>
    </submittedName>
</protein>
<dbReference type="InterPro" id="IPR045823">
    <property type="entry name" value="TetR_C_32"/>
</dbReference>
<feature type="domain" description="Tetracyclin repressor-like MT0489/Rv0472c C-terminal" evidence="2">
    <location>
        <begin position="36"/>
        <end position="171"/>
    </location>
</feature>
<gene>
    <name evidence="3" type="ORF">SAMN04487966_10589</name>
</gene>
<dbReference type="AlphaFoldDB" id="A0A1I7MLU3"/>
<name>A0A1I7MLU3_9MICC</name>
<dbReference type="InterPro" id="IPR009057">
    <property type="entry name" value="Homeodomain-like_sf"/>
</dbReference>
<dbReference type="Pfam" id="PF19344">
    <property type="entry name" value="TetR_C_32"/>
    <property type="match status" value="1"/>
</dbReference>
<dbReference type="Proteomes" id="UP000198881">
    <property type="component" value="Unassembled WGS sequence"/>
</dbReference>
<dbReference type="EMBL" id="FPCG01000005">
    <property type="protein sequence ID" value="SFV22893.1"/>
    <property type="molecule type" value="Genomic_DNA"/>
</dbReference>
<evidence type="ECO:0000313" key="3">
    <source>
        <dbReference type="EMBL" id="SFV22893.1"/>
    </source>
</evidence>
<evidence type="ECO:0000313" key="4">
    <source>
        <dbReference type="Proteomes" id="UP000198881"/>
    </source>
</evidence>
<keyword evidence="4" id="KW-1185">Reference proteome</keyword>
<feature type="region of interest" description="Disordered" evidence="1">
    <location>
        <begin position="168"/>
        <end position="196"/>
    </location>
</feature>
<reference evidence="3 4" key="1">
    <citation type="submission" date="2016-10" db="EMBL/GenBank/DDBJ databases">
        <authorList>
            <person name="de Groot N.N."/>
        </authorList>
    </citation>
    <scope>NUCLEOTIDE SEQUENCE [LARGE SCALE GENOMIC DNA]</scope>
    <source>
        <strain evidence="3 4">CGMCC 1.7054</strain>
    </source>
</reference>
<evidence type="ECO:0000256" key="1">
    <source>
        <dbReference type="SAM" id="MobiDB-lite"/>
    </source>
</evidence>
<proteinExistence type="predicted"/>